<dbReference type="GO" id="GO:0140664">
    <property type="term" value="F:ATP-dependent DNA damage sensor activity"/>
    <property type="evidence" value="ECO:0007669"/>
    <property type="project" value="InterPro"/>
</dbReference>
<dbReference type="InterPro" id="IPR027417">
    <property type="entry name" value="P-loop_NTPase"/>
</dbReference>
<dbReference type="SUPFAM" id="SSF52540">
    <property type="entry name" value="P-loop containing nucleoside triphosphate hydrolases"/>
    <property type="match status" value="1"/>
</dbReference>
<dbReference type="GO" id="GO:0006298">
    <property type="term" value="P:mismatch repair"/>
    <property type="evidence" value="ECO:0007669"/>
    <property type="project" value="InterPro"/>
</dbReference>
<gene>
    <name evidence="5" type="ORF">SAMN05444277_11056</name>
</gene>
<evidence type="ECO:0000256" key="1">
    <source>
        <dbReference type="ARBA" id="ARBA00022741"/>
    </source>
</evidence>
<protein>
    <submittedName>
        <fullName evidence="5">MutS domain V</fullName>
    </submittedName>
</protein>
<dbReference type="EMBL" id="FOXQ01000010">
    <property type="protein sequence ID" value="SFQ37510.1"/>
    <property type="molecule type" value="Genomic_DNA"/>
</dbReference>
<keyword evidence="3" id="KW-0238">DNA-binding</keyword>
<dbReference type="Proteomes" id="UP000199031">
    <property type="component" value="Unassembled WGS sequence"/>
</dbReference>
<feature type="domain" description="DNA mismatch repair proteins mutS family" evidence="4">
    <location>
        <begin position="255"/>
        <end position="427"/>
    </location>
</feature>
<dbReference type="SMART" id="SM00534">
    <property type="entry name" value="MUTSac"/>
    <property type="match status" value="1"/>
</dbReference>
<sequence>MHIDKTTLYDLSIFDHNEEQSLMHHLNFCKTSNGVIWLEYYLKTTLSSIAEIEERQQVLQQIIAVHNQWPEIITNGSVLMIEKFYESHIDNIPKSTDIISSNIYKVVYAPDYSLLRYSVSHFIDFIQGMHGIYQLLYKPNNPAALHVLMERTRMLLAKPIVQEIIQYKKEKKLSLPAVLKFGHFIRFHYKQDAQELIEIYSRLDALYSLATACIKYQFTFPQFTQDIVPHFEAIQLYHPLLPTPVAYNIALTPQKNFLFLTGANMAGKSTFIKAVGISVYLSHIGMGVPARHLQLNFFDGLISNIHVIDNIIKGESYFFNEVQRIRKTIEQITDGKNWLVLIDELFKGTNVQDAMKCSSTVIEGLLKIRSALFILSTHLYEIGDGLKQFPNILFRYFETEVKDEQLYFNYTLKEGISNDRLGYLILKKEGVVDLLREL</sequence>
<dbReference type="InterPro" id="IPR036187">
    <property type="entry name" value="DNA_mismatch_repair_MutS_sf"/>
</dbReference>
<dbReference type="Pfam" id="PF00488">
    <property type="entry name" value="MutS_V"/>
    <property type="match status" value="1"/>
</dbReference>
<dbReference type="OrthoDB" id="9802448at2"/>
<keyword evidence="2" id="KW-0067">ATP-binding</keyword>
<organism evidence="5 6">
    <name type="scientific">Parafilimonas terrae</name>
    <dbReference type="NCBI Taxonomy" id="1465490"/>
    <lineage>
        <taxon>Bacteria</taxon>
        <taxon>Pseudomonadati</taxon>
        <taxon>Bacteroidota</taxon>
        <taxon>Chitinophagia</taxon>
        <taxon>Chitinophagales</taxon>
        <taxon>Chitinophagaceae</taxon>
        <taxon>Parafilimonas</taxon>
    </lineage>
</organism>
<dbReference type="STRING" id="1465490.SAMN05444277_11056"/>
<dbReference type="RefSeq" id="WP_090660461.1">
    <property type="nucleotide sequence ID" value="NZ_FOXQ01000010.1"/>
</dbReference>
<proteinExistence type="predicted"/>
<dbReference type="Gene3D" id="3.40.50.300">
    <property type="entry name" value="P-loop containing nucleotide triphosphate hydrolases"/>
    <property type="match status" value="1"/>
</dbReference>
<name>A0A1I5Y072_9BACT</name>
<evidence type="ECO:0000313" key="6">
    <source>
        <dbReference type="Proteomes" id="UP000199031"/>
    </source>
</evidence>
<keyword evidence="6" id="KW-1185">Reference proteome</keyword>
<dbReference type="Gene3D" id="1.10.1420.10">
    <property type="match status" value="1"/>
</dbReference>
<dbReference type="GO" id="GO:0005524">
    <property type="term" value="F:ATP binding"/>
    <property type="evidence" value="ECO:0007669"/>
    <property type="project" value="UniProtKB-KW"/>
</dbReference>
<dbReference type="SUPFAM" id="SSF48334">
    <property type="entry name" value="DNA repair protein MutS, domain III"/>
    <property type="match status" value="1"/>
</dbReference>
<dbReference type="AlphaFoldDB" id="A0A1I5Y072"/>
<keyword evidence="1" id="KW-0547">Nucleotide-binding</keyword>
<accession>A0A1I5Y072</accession>
<reference evidence="5 6" key="1">
    <citation type="submission" date="2016-10" db="EMBL/GenBank/DDBJ databases">
        <authorList>
            <person name="de Groot N.N."/>
        </authorList>
    </citation>
    <scope>NUCLEOTIDE SEQUENCE [LARGE SCALE GENOMIC DNA]</scope>
    <source>
        <strain evidence="5 6">DSM 28286</strain>
    </source>
</reference>
<dbReference type="GO" id="GO:0030983">
    <property type="term" value="F:mismatched DNA binding"/>
    <property type="evidence" value="ECO:0007669"/>
    <property type="project" value="InterPro"/>
</dbReference>
<dbReference type="PANTHER" id="PTHR11361">
    <property type="entry name" value="DNA MISMATCH REPAIR PROTEIN MUTS FAMILY MEMBER"/>
    <property type="match status" value="1"/>
</dbReference>
<dbReference type="InterPro" id="IPR045076">
    <property type="entry name" value="MutS"/>
</dbReference>
<evidence type="ECO:0000256" key="2">
    <source>
        <dbReference type="ARBA" id="ARBA00022840"/>
    </source>
</evidence>
<dbReference type="InterPro" id="IPR000432">
    <property type="entry name" value="DNA_mismatch_repair_MutS_C"/>
</dbReference>
<dbReference type="PANTHER" id="PTHR11361:SF99">
    <property type="entry name" value="DNA MISMATCH REPAIR PROTEIN"/>
    <property type="match status" value="1"/>
</dbReference>
<evidence type="ECO:0000259" key="4">
    <source>
        <dbReference type="SMART" id="SM00534"/>
    </source>
</evidence>
<evidence type="ECO:0000256" key="3">
    <source>
        <dbReference type="ARBA" id="ARBA00023125"/>
    </source>
</evidence>
<evidence type="ECO:0000313" key="5">
    <source>
        <dbReference type="EMBL" id="SFQ37510.1"/>
    </source>
</evidence>